<evidence type="ECO:0000313" key="2">
    <source>
        <dbReference type="EMBL" id="SUS03294.1"/>
    </source>
</evidence>
<evidence type="ECO:0000256" key="1">
    <source>
        <dbReference type="SAM" id="MobiDB-lite"/>
    </source>
</evidence>
<accession>A0A380T9G2</accession>
<sequence length="94" mass="10754">MAMAMDTVRGVGRLLRIVVGVARRIDRLLVALRHLDRGARFLIRTRRGVSERRTDKRNNGQRDTRQSAQCLKEYAESHRALDSAIRTNDLAVNL</sequence>
<protein>
    <submittedName>
        <fullName evidence="2">Uncharacterized protein</fullName>
    </submittedName>
</protein>
<dbReference type="EMBL" id="UIDG01000001">
    <property type="protein sequence ID" value="SUS03294.1"/>
    <property type="molecule type" value="Genomic_DNA"/>
</dbReference>
<proteinExistence type="predicted"/>
<feature type="compositionally biased region" description="Basic and acidic residues" evidence="1">
    <location>
        <begin position="48"/>
        <end position="65"/>
    </location>
</feature>
<name>A0A380T9G2_9ZZZZ</name>
<organism evidence="2">
    <name type="scientific">metagenome</name>
    <dbReference type="NCBI Taxonomy" id="256318"/>
    <lineage>
        <taxon>unclassified sequences</taxon>
        <taxon>metagenomes</taxon>
    </lineage>
</organism>
<feature type="region of interest" description="Disordered" evidence="1">
    <location>
        <begin position="48"/>
        <end position="67"/>
    </location>
</feature>
<gene>
    <name evidence="2" type="ORF">DF3PB_10047</name>
</gene>
<reference evidence="2" key="1">
    <citation type="submission" date="2018-07" db="EMBL/GenBank/DDBJ databases">
        <authorList>
            <person name="Quirk P.G."/>
            <person name="Krulwich T.A."/>
        </authorList>
    </citation>
    <scope>NUCLEOTIDE SEQUENCE</scope>
</reference>
<dbReference type="AlphaFoldDB" id="A0A380T9G2"/>